<dbReference type="EMBL" id="MU003563">
    <property type="protein sequence ID" value="KAF2462748.1"/>
    <property type="molecule type" value="Genomic_DNA"/>
</dbReference>
<evidence type="ECO:0000313" key="2">
    <source>
        <dbReference type="Proteomes" id="UP000799755"/>
    </source>
</evidence>
<protein>
    <submittedName>
        <fullName evidence="1">Uncharacterized protein</fullName>
    </submittedName>
</protein>
<gene>
    <name evidence="1" type="ORF">BDR25DRAFT_298991</name>
</gene>
<keyword evidence="2" id="KW-1185">Reference proteome</keyword>
<evidence type="ECO:0000313" key="1">
    <source>
        <dbReference type="EMBL" id="KAF2462748.1"/>
    </source>
</evidence>
<name>A0ACB6Q764_9PLEO</name>
<organism evidence="1 2">
    <name type="scientific">Lindgomyces ingoldianus</name>
    <dbReference type="NCBI Taxonomy" id="673940"/>
    <lineage>
        <taxon>Eukaryota</taxon>
        <taxon>Fungi</taxon>
        <taxon>Dikarya</taxon>
        <taxon>Ascomycota</taxon>
        <taxon>Pezizomycotina</taxon>
        <taxon>Dothideomycetes</taxon>
        <taxon>Pleosporomycetidae</taxon>
        <taxon>Pleosporales</taxon>
        <taxon>Lindgomycetaceae</taxon>
        <taxon>Lindgomyces</taxon>
    </lineage>
</organism>
<comment type="caution">
    <text evidence="1">The sequence shown here is derived from an EMBL/GenBank/DDBJ whole genome shotgun (WGS) entry which is preliminary data.</text>
</comment>
<accession>A0ACB6Q764</accession>
<dbReference type="Proteomes" id="UP000799755">
    <property type="component" value="Unassembled WGS sequence"/>
</dbReference>
<reference evidence="1" key="1">
    <citation type="journal article" date="2020" name="Stud. Mycol.">
        <title>101 Dothideomycetes genomes: a test case for predicting lifestyles and emergence of pathogens.</title>
        <authorList>
            <person name="Haridas S."/>
            <person name="Albert R."/>
            <person name="Binder M."/>
            <person name="Bloem J."/>
            <person name="Labutti K."/>
            <person name="Salamov A."/>
            <person name="Andreopoulos B."/>
            <person name="Baker S."/>
            <person name="Barry K."/>
            <person name="Bills G."/>
            <person name="Bluhm B."/>
            <person name="Cannon C."/>
            <person name="Castanera R."/>
            <person name="Culley D."/>
            <person name="Daum C."/>
            <person name="Ezra D."/>
            <person name="Gonzalez J."/>
            <person name="Henrissat B."/>
            <person name="Kuo A."/>
            <person name="Liang C."/>
            <person name="Lipzen A."/>
            <person name="Lutzoni F."/>
            <person name="Magnuson J."/>
            <person name="Mondo S."/>
            <person name="Nolan M."/>
            <person name="Ohm R."/>
            <person name="Pangilinan J."/>
            <person name="Park H.-J."/>
            <person name="Ramirez L."/>
            <person name="Alfaro M."/>
            <person name="Sun H."/>
            <person name="Tritt A."/>
            <person name="Yoshinaga Y."/>
            <person name="Zwiers L.-H."/>
            <person name="Turgeon B."/>
            <person name="Goodwin S."/>
            <person name="Spatafora J."/>
            <person name="Crous P."/>
            <person name="Grigoriev I."/>
        </authorList>
    </citation>
    <scope>NUCLEOTIDE SEQUENCE</scope>
    <source>
        <strain evidence="1">ATCC 200398</strain>
    </source>
</reference>
<sequence length="524" mass="57696">MGGGPTSGSYVVPPRPKPGRKPATDEPASKRKAQNRESQRAFRARKAAKLHEMQAQVETAEQRHQREVTLVQAELHETRRQIAQLQLKMEDSRRTETNATREAQFWKQKATHLEAQNIILRKERDEARGWAPHSSRQDSVSQPSVTTYPPLGRPQPAMDNSPETYGTPNMSGGCGDCDVNGSCACMEEIAKLPGPTHFIPAVPLKHMTPRSGGSPFKQTQAYAKPSSDHASIFADREIDFTDQFSFKRPRLDNRPSITFLTQSGEADSKCGFCTDDENCLCRDESLRNFQEPARASDEMPPPSRNGVSPIDKKLASNDLAMTGPGTCPDCMQNPQQRAWCQRVAQSKSSTSTDVFTPASSSRNLSLNSTLDPIDSRNDHALVPDMNMSNRYSIGCSEAFKLFEGRVPVDQDSIDWSNLKPISPTTRKDTLSGPPQRKYSALELDTAGVIATLQQSMAPLVPRQSDGPNVELIRLAQENRRSSDSPLTPLSQSNETGMRRTMSGSPGLPISTLVNGAATSSAMWR</sequence>
<proteinExistence type="predicted"/>